<dbReference type="GeneID" id="6015397"/>
<dbReference type="InParanoid" id="A8P4S7"/>
<comment type="caution">
    <text evidence="1">The sequence shown here is derived from an EMBL/GenBank/DDBJ whole genome shotgun (WGS) entry which is preliminary data.</text>
</comment>
<organism evidence="1 2">
    <name type="scientific">Coprinopsis cinerea (strain Okayama-7 / 130 / ATCC MYA-4618 / FGSC 9003)</name>
    <name type="common">Inky cap fungus</name>
    <name type="synonym">Hormographiella aspergillata</name>
    <dbReference type="NCBI Taxonomy" id="240176"/>
    <lineage>
        <taxon>Eukaryota</taxon>
        <taxon>Fungi</taxon>
        <taxon>Dikarya</taxon>
        <taxon>Basidiomycota</taxon>
        <taxon>Agaricomycotina</taxon>
        <taxon>Agaricomycetes</taxon>
        <taxon>Agaricomycetidae</taxon>
        <taxon>Agaricales</taxon>
        <taxon>Agaricineae</taxon>
        <taxon>Psathyrellaceae</taxon>
        <taxon>Coprinopsis</taxon>
    </lineage>
</organism>
<protein>
    <submittedName>
        <fullName evidence="1">Uncharacterized protein</fullName>
    </submittedName>
</protein>
<dbReference type="VEuPathDB" id="FungiDB:CC1G_08967"/>
<sequence>MVNHGNRRRAGRESLFKSLLNSVKLGSESHIEELIAIVDKWPSDLHRRLDGVEALLSSLSPIDSEGSSIDGGEVGQARFQGRAATILSLADAAFNTVLLSQPEDKGATLRAAKILVDHAATIVSWTKHVALRRRSAGPDEPTRESRGAVFLALALYSWIQITQVSQRLRAAFVSSPQTIDLVIALLTWDEFFKADGVHISVQLRHLQALSGILHTCLIHEGARQVVLDEIRASPHLYDSFISNLTICLSFLNRYTKRGMHAEYPAEMANLRRYLSTSLSYFSSDQRFSKTLLRQRYIQNLFKVVQSLHEASSGGGDGGYVDVDCELVGAFTHTALEQAQRHRSKGPRIVSDLLEQGLFELLIRAIDASKTPGDTHALRRAIFTFVSFLGYPRIRALFAGHFIAIEESVHRRLSDPGSGTGYGLYEIFQVFARSYTIGARDRLGCDPVACFNVEPSWLRGDSIGIVRIEGRMIASRPVLDAIPCFTAALSVKRRTGVGYTASNAQPNASNILASPSSYLASIHSVTHPGYLGLKAEEIWIPHRIQAHIYAVAQRVVQEHTDTFAEALKRPGSGEQRRIHVRRIWTGDGEQVLSIDEYRRQAENLHLWSEARFDALVDEVLPRTGSLDGLQVPTGSRLQPGSGDGLRTGHSVENQLQIGRPRNEMGFVGFKFAFGAIHLHLLCLIHRDGRGALLLSFGMVMIE</sequence>
<proteinExistence type="predicted"/>
<evidence type="ECO:0000313" key="1">
    <source>
        <dbReference type="EMBL" id="EAU83030.1"/>
    </source>
</evidence>
<dbReference type="RefSeq" id="XP_001838803.1">
    <property type="nucleotide sequence ID" value="XM_001838751.2"/>
</dbReference>
<dbReference type="AlphaFoldDB" id="A8P4S7"/>
<dbReference type="Proteomes" id="UP000001861">
    <property type="component" value="Unassembled WGS sequence"/>
</dbReference>
<gene>
    <name evidence="1" type="ORF">CC1G_08967</name>
</gene>
<evidence type="ECO:0000313" key="2">
    <source>
        <dbReference type="Proteomes" id="UP000001861"/>
    </source>
</evidence>
<keyword evidence="2" id="KW-1185">Reference proteome</keyword>
<dbReference type="KEGG" id="cci:CC1G_08967"/>
<accession>A8P4S7</accession>
<dbReference type="OrthoDB" id="265717at2759"/>
<name>A8P4S7_COPC7</name>
<dbReference type="EMBL" id="AACS02000011">
    <property type="protein sequence ID" value="EAU83030.1"/>
    <property type="molecule type" value="Genomic_DNA"/>
</dbReference>
<reference evidence="1 2" key="1">
    <citation type="journal article" date="2010" name="Proc. Natl. Acad. Sci. U.S.A.">
        <title>Insights into evolution of multicellular fungi from the assembled chromosomes of the mushroom Coprinopsis cinerea (Coprinus cinereus).</title>
        <authorList>
            <person name="Stajich J.E."/>
            <person name="Wilke S.K."/>
            <person name="Ahren D."/>
            <person name="Au C.H."/>
            <person name="Birren B.W."/>
            <person name="Borodovsky M."/>
            <person name="Burns C."/>
            <person name="Canback B."/>
            <person name="Casselton L.A."/>
            <person name="Cheng C.K."/>
            <person name="Deng J."/>
            <person name="Dietrich F.S."/>
            <person name="Fargo D.C."/>
            <person name="Farman M.L."/>
            <person name="Gathman A.C."/>
            <person name="Goldberg J."/>
            <person name="Guigo R."/>
            <person name="Hoegger P.J."/>
            <person name="Hooker J.B."/>
            <person name="Huggins A."/>
            <person name="James T.Y."/>
            <person name="Kamada T."/>
            <person name="Kilaru S."/>
            <person name="Kodira C."/>
            <person name="Kues U."/>
            <person name="Kupfer D."/>
            <person name="Kwan H.S."/>
            <person name="Lomsadze A."/>
            <person name="Li W."/>
            <person name="Lilly W.W."/>
            <person name="Ma L.J."/>
            <person name="Mackey A.J."/>
            <person name="Manning G."/>
            <person name="Martin F."/>
            <person name="Muraguchi H."/>
            <person name="Natvig D.O."/>
            <person name="Palmerini H."/>
            <person name="Ramesh M.A."/>
            <person name="Rehmeyer C.J."/>
            <person name="Roe B.A."/>
            <person name="Shenoy N."/>
            <person name="Stanke M."/>
            <person name="Ter-Hovhannisyan V."/>
            <person name="Tunlid A."/>
            <person name="Velagapudi R."/>
            <person name="Vision T.J."/>
            <person name="Zeng Q."/>
            <person name="Zolan M.E."/>
            <person name="Pukkila P.J."/>
        </authorList>
    </citation>
    <scope>NUCLEOTIDE SEQUENCE [LARGE SCALE GENOMIC DNA]</scope>
    <source>
        <strain evidence="2">Okayama-7 / 130 / ATCC MYA-4618 / FGSC 9003</strain>
    </source>
</reference>